<name>A0A5N5WW99_9EURO</name>
<dbReference type="PANTHER" id="PTHR45794">
    <property type="entry name" value="LEUCYL-TRNA SYNTHETASE"/>
    <property type="match status" value="1"/>
</dbReference>
<dbReference type="SUPFAM" id="SSF47323">
    <property type="entry name" value="Anticodon-binding domain of a subclass of class I aminoacyl-tRNA synthetases"/>
    <property type="match status" value="1"/>
</dbReference>
<evidence type="ECO:0008006" key="5">
    <source>
        <dbReference type="Google" id="ProtNLM"/>
    </source>
</evidence>
<dbReference type="Gene3D" id="3.40.50.620">
    <property type="entry name" value="HUPs"/>
    <property type="match status" value="2"/>
</dbReference>
<dbReference type="GO" id="GO:0005524">
    <property type="term" value="F:ATP binding"/>
    <property type="evidence" value="ECO:0007669"/>
    <property type="project" value="InterPro"/>
</dbReference>
<dbReference type="AlphaFoldDB" id="A0A5N5WW99"/>
<dbReference type="SUPFAM" id="SSF52374">
    <property type="entry name" value="Nucleotidylyl transferase"/>
    <property type="match status" value="1"/>
</dbReference>
<accession>A0A5N5WW99</accession>
<evidence type="ECO:0000256" key="2">
    <source>
        <dbReference type="ARBA" id="ARBA00047469"/>
    </source>
</evidence>
<sequence>MAILLKRPANLQKTEKCGNLIVVEKKCQKVWAETNFFVADAPSNVEAPPYTLSPAELRAQKPKLFGLMAYPYMNSTLHAGHDSTLSKIEFTAGYERMCGKRMLFPMGFHCTGMAIKACADKLKREVGASVPDYAGTGNPARRNPPFRLPLSLIEVFPAAGKLDLMKLGLRVDWRRSFVMTDANNPYNDSFACLDYDRSKVKMKVMEWTGGARAQVTEIIALGANAFFPKWGNFPKVLELKVVDVIGTIVDALLSVQRNGVRVLRMDTINESKGTGVVTCVPSDNSFPWNLTAPTLAKTVKISSPKDAKQLVQAKELAHKEGFLKGILQEAEELVSQYLIDSNQALKYVEPDGLVISRSGDECVLHHIINGLKTFSSEAKQQFEQTIGWMKQWACAWSYGLGSKLSWDNKSRVESLSDRTGNISPDQMMDEVWDYVFARKNAVSSCIGQEILDSIKREFTHFYPVDLRVSGKDSRKNHLTFFVHNHAAMWPEIHLQLNAEKMSKSTGNFLTSRQAVEKFSADAARLAMVNAGDGIEDANFEETVANRGILKLHELKEWCEDVIGNSHPRFGELGFRDQLFENEVNTLIHKSKTRYAKYHLKSALKSAFYGFTSARDTYRETTKAAGVGCTISLCPFIYSGYFCRTTSELTSAASTQAKKLAKGKTGIFEPCKPWKATIFFVRTFPPWQEEHIKLTREVIELFGPLDIKTISTKIEKTSLKRAMPVIHGLKKAFDAGESKERLLIHTLTKDQDIDIVTVDEGNNFGLPESSEPKLALPSAVPSHPSFFFVNV</sequence>
<dbReference type="GO" id="GO:0006429">
    <property type="term" value="P:leucyl-tRNA aminoacylation"/>
    <property type="evidence" value="ECO:0007669"/>
    <property type="project" value="InterPro"/>
</dbReference>
<comment type="catalytic activity">
    <reaction evidence="2">
        <text>tRNA(Leu) + L-leucine + ATP = L-leucyl-tRNA(Leu) + AMP + diphosphate</text>
        <dbReference type="Rhea" id="RHEA:11688"/>
        <dbReference type="Rhea" id="RHEA-COMP:9613"/>
        <dbReference type="Rhea" id="RHEA-COMP:9622"/>
        <dbReference type="ChEBI" id="CHEBI:30616"/>
        <dbReference type="ChEBI" id="CHEBI:33019"/>
        <dbReference type="ChEBI" id="CHEBI:57427"/>
        <dbReference type="ChEBI" id="CHEBI:78442"/>
        <dbReference type="ChEBI" id="CHEBI:78494"/>
        <dbReference type="ChEBI" id="CHEBI:456215"/>
        <dbReference type="EC" id="6.1.1.4"/>
    </reaction>
</comment>
<dbReference type="InterPro" id="IPR004493">
    <property type="entry name" value="Leu-tRNA-synth_Ia_arc/euk"/>
</dbReference>
<dbReference type="InterPro" id="IPR014729">
    <property type="entry name" value="Rossmann-like_a/b/a_fold"/>
</dbReference>
<protein>
    <recommendedName>
        <fullName evidence="5">Leucyl-tRNA synthetase</fullName>
    </recommendedName>
</protein>
<evidence type="ECO:0000313" key="4">
    <source>
        <dbReference type="Proteomes" id="UP000326565"/>
    </source>
</evidence>
<dbReference type="Proteomes" id="UP000326565">
    <property type="component" value="Unassembled WGS sequence"/>
</dbReference>
<dbReference type="PANTHER" id="PTHR45794:SF1">
    <property type="entry name" value="LEUCINE--TRNA LIGASE, CYTOPLASMIC"/>
    <property type="match status" value="1"/>
</dbReference>
<gene>
    <name evidence="3" type="ORF">BDV29DRAFT_192231</name>
</gene>
<proteinExistence type="inferred from homology"/>
<dbReference type="InterPro" id="IPR009080">
    <property type="entry name" value="tRNAsynth_Ia_anticodon-bd"/>
</dbReference>
<evidence type="ECO:0000313" key="3">
    <source>
        <dbReference type="EMBL" id="KAB8072791.1"/>
    </source>
</evidence>
<comment type="similarity">
    <text evidence="1">Belongs to the class-I aminoacyl-tRNA synthetase family.</text>
</comment>
<dbReference type="GO" id="GO:0004823">
    <property type="term" value="F:leucine-tRNA ligase activity"/>
    <property type="evidence" value="ECO:0007669"/>
    <property type="project" value="UniProtKB-EC"/>
</dbReference>
<keyword evidence="4" id="KW-1185">Reference proteome</keyword>
<organism evidence="3 4">
    <name type="scientific">Aspergillus leporis</name>
    <dbReference type="NCBI Taxonomy" id="41062"/>
    <lineage>
        <taxon>Eukaryota</taxon>
        <taxon>Fungi</taxon>
        <taxon>Dikarya</taxon>
        <taxon>Ascomycota</taxon>
        <taxon>Pezizomycotina</taxon>
        <taxon>Eurotiomycetes</taxon>
        <taxon>Eurotiomycetidae</taxon>
        <taxon>Eurotiales</taxon>
        <taxon>Aspergillaceae</taxon>
        <taxon>Aspergillus</taxon>
        <taxon>Aspergillus subgen. Circumdati</taxon>
    </lineage>
</organism>
<reference evidence="3 4" key="1">
    <citation type="submission" date="2019-04" db="EMBL/GenBank/DDBJ databases">
        <title>Friends and foes A comparative genomics study of 23 Aspergillus species from section Flavi.</title>
        <authorList>
            <consortium name="DOE Joint Genome Institute"/>
            <person name="Kjaerbolling I."/>
            <person name="Vesth T."/>
            <person name="Frisvad J.C."/>
            <person name="Nybo J.L."/>
            <person name="Theobald S."/>
            <person name="Kildgaard S."/>
            <person name="Isbrandt T."/>
            <person name="Kuo A."/>
            <person name="Sato A."/>
            <person name="Lyhne E.K."/>
            <person name="Kogle M.E."/>
            <person name="Wiebenga A."/>
            <person name="Kun R.S."/>
            <person name="Lubbers R.J."/>
            <person name="Makela M.R."/>
            <person name="Barry K."/>
            <person name="Chovatia M."/>
            <person name="Clum A."/>
            <person name="Daum C."/>
            <person name="Haridas S."/>
            <person name="He G."/>
            <person name="LaButti K."/>
            <person name="Lipzen A."/>
            <person name="Mondo S."/>
            <person name="Riley R."/>
            <person name="Salamov A."/>
            <person name="Simmons B.A."/>
            <person name="Magnuson J.K."/>
            <person name="Henrissat B."/>
            <person name="Mortensen U.H."/>
            <person name="Larsen T.O."/>
            <person name="Devries R.P."/>
            <person name="Grigoriev I.V."/>
            <person name="Machida M."/>
            <person name="Baker S.E."/>
            <person name="Andersen M.R."/>
        </authorList>
    </citation>
    <scope>NUCLEOTIDE SEQUENCE [LARGE SCALE GENOMIC DNA]</scope>
    <source>
        <strain evidence="3 4">CBS 151.66</strain>
    </source>
</reference>
<evidence type="ECO:0000256" key="1">
    <source>
        <dbReference type="ARBA" id="ARBA00005594"/>
    </source>
</evidence>
<dbReference type="OrthoDB" id="10249672at2759"/>
<dbReference type="EMBL" id="ML732239">
    <property type="protein sequence ID" value="KAB8072791.1"/>
    <property type="molecule type" value="Genomic_DNA"/>
</dbReference>